<keyword evidence="2" id="KW-0472">Membrane</keyword>
<feature type="non-terminal residue" evidence="5">
    <location>
        <position position="342"/>
    </location>
</feature>
<dbReference type="Proteomes" id="UP000515126">
    <property type="component" value="Unplaced"/>
</dbReference>
<evidence type="ECO:0000256" key="3">
    <source>
        <dbReference type="SAM" id="SignalP"/>
    </source>
</evidence>
<protein>
    <submittedName>
        <fullName evidence="5">Histocompatibility antigen 60b-like</fullName>
    </submittedName>
</protein>
<dbReference type="Gene3D" id="3.30.500.10">
    <property type="entry name" value="MHC class I-like antigen recognition-like"/>
    <property type="match status" value="1"/>
</dbReference>
<evidence type="ECO:0000313" key="4">
    <source>
        <dbReference type="Proteomes" id="UP000515126"/>
    </source>
</evidence>
<sequence length="342" mass="38193">MAKGATSKSNHCLNLSLFILLSYLGTTLPDGTDSLSCELTFNYRTLHGQCSVNGKTLHDFGDKTHEGNATKMCADLTQNLTEISEVMRDLQSGKDALNVTTKAQYNQGEFIDGFWAINTEEQHSIYFYPLNMTWRESHSDNSSAMEQWKNKNLEKAIRNVLMVDFSSCLKKLLPRFREMPKSTIKVPDTIQCTNATQIHPTVNNPQHNSDTHGLCVTWIVIICIGGLMLFMIFAWCMLKKKKGAPCCSSSSAVLITSYNQVTLQHIPVASPAEETLEEKLLSTSQMMEAWLVKFLREAKTLLNHLGKESVVSDHLEPKNQKSRANFCFAWTVSAVPGAEASA</sequence>
<proteinExistence type="predicted"/>
<dbReference type="InterPro" id="IPR037055">
    <property type="entry name" value="MHC_I-like_Ag-recog_sf"/>
</dbReference>
<evidence type="ECO:0000256" key="1">
    <source>
        <dbReference type="ARBA" id="ARBA00023180"/>
    </source>
</evidence>
<feature type="transmembrane region" description="Helical" evidence="2">
    <location>
        <begin position="216"/>
        <end position="238"/>
    </location>
</feature>
<evidence type="ECO:0000313" key="5">
    <source>
        <dbReference type="RefSeq" id="XP_021010861.1"/>
    </source>
</evidence>
<keyword evidence="2" id="KW-1133">Transmembrane helix</keyword>
<dbReference type="InterPro" id="IPR011162">
    <property type="entry name" value="MHC_I/II-like_Ag-recog"/>
</dbReference>
<dbReference type="KEGG" id="mcal:110288985"/>
<keyword evidence="1" id="KW-0325">Glycoprotein</keyword>
<organism evidence="4 5">
    <name type="scientific">Mus caroli</name>
    <name type="common">Ryukyu mouse</name>
    <name type="synonym">Ricefield mouse</name>
    <dbReference type="NCBI Taxonomy" id="10089"/>
    <lineage>
        <taxon>Eukaryota</taxon>
        <taxon>Metazoa</taxon>
        <taxon>Chordata</taxon>
        <taxon>Craniata</taxon>
        <taxon>Vertebrata</taxon>
        <taxon>Euteleostomi</taxon>
        <taxon>Mammalia</taxon>
        <taxon>Eutheria</taxon>
        <taxon>Euarchontoglires</taxon>
        <taxon>Glires</taxon>
        <taxon>Rodentia</taxon>
        <taxon>Myomorpha</taxon>
        <taxon>Muroidea</taxon>
        <taxon>Muridae</taxon>
        <taxon>Murinae</taxon>
        <taxon>Mus</taxon>
        <taxon>Mus</taxon>
    </lineage>
</organism>
<dbReference type="RefSeq" id="XP_021010861.1">
    <property type="nucleotide sequence ID" value="XM_021155202.1"/>
</dbReference>
<keyword evidence="4" id="KW-1185">Reference proteome</keyword>
<evidence type="ECO:0000256" key="2">
    <source>
        <dbReference type="SAM" id="Phobius"/>
    </source>
</evidence>
<feature type="chain" id="PRO_5028251881" evidence="3">
    <location>
        <begin position="30"/>
        <end position="342"/>
    </location>
</feature>
<gene>
    <name evidence="5" type="primary">LOC110288985</name>
</gene>
<keyword evidence="2" id="KW-0812">Transmembrane</keyword>
<dbReference type="GeneID" id="110288985"/>
<name>A0A6P5P9G5_MUSCR</name>
<dbReference type="AlphaFoldDB" id="A0A6P5P9G5"/>
<feature type="signal peptide" evidence="3">
    <location>
        <begin position="1"/>
        <end position="29"/>
    </location>
</feature>
<reference evidence="5" key="1">
    <citation type="submission" date="2025-08" db="UniProtKB">
        <authorList>
            <consortium name="RefSeq"/>
        </authorList>
    </citation>
    <scope>IDENTIFICATION</scope>
</reference>
<accession>A0A6P5P9G5</accession>
<dbReference type="SUPFAM" id="SSF54452">
    <property type="entry name" value="MHC antigen-recognition domain"/>
    <property type="match status" value="1"/>
</dbReference>
<keyword evidence="3" id="KW-0732">Signal</keyword>